<evidence type="ECO:0000313" key="4">
    <source>
        <dbReference type="Proteomes" id="UP000243924"/>
    </source>
</evidence>
<dbReference type="Proteomes" id="UP000243924">
    <property type="component" value="Chromosome I"/>
</dbReference>
<evidence type="ECO:0000256" key="1">
    <source>
        <dbReference type="SAM" id="SignalP"/>
    </source>
</evidence>
<organism evidence="3 4">
    <name type="scientific">Halopseudomonas salegens</name>
    <dbReference type="NCBI Taxonomy" id="1434072"/>
    <lineage>
        <taxon>Bacteria</taxon>
        <taxon>Pseudomonadati</taxon>
        <taxon>Pseudomonadota</taxon>
        <taxon>Gammaproteobacteria</taxon>
        <taxon>Pseudomonadales</taxon>
        <taxon>Pseudomonadaceae</taxon>
        <taxon>Halopseudomonas</taxon>
    </lineage>
</organism>
<feature type="signal peptide" evidence="1">
    <location>
        <begin position="1"/>
        <end position="28"/>
    </location>
</feature>
<protein>
    <submittedName>
        <fullName evidence="3">Alpha/beta hydrolase fold</fullName>
    </submittedName>
</protein>
<dbReference type="STRING" id="1434072.SAMN05216210_2006"/>
<feature type="chain" id="PRO_5009274530" evidence="1">
    <location>
        <begin position="29"/>
        <end position="553"/>
    </location>
</feature>
<evidence type="ECO:0000313" key="3">
    <source>
        <dbReference type="EMBL" id="SDU14036.1"/>
    </source>
</evidence>
<dbReference type="EMBL" id="LT629787">
    <property type="protein sequence ID" value="SDU14036.1"/>
    <property type="molecule type" value="Genomic_DNA"/>
</dbReference>
<accession>A0A1H2G327</accession>
<keyword evidence="4" id="KW-1185">Reference proteome</keyword>
<dbReference type="SUPFAM" id="SSF53474">
    <property type="entry name" value="alpha/beta-Hydrolases"/>
    <property type="match status" value="1"/>
</dbReference>
<dbReference type="GO" id="GO:0016787">
    <property type="term" value="F:hydrolase activity"/>
    <property type="evidence" value="ECO:0007669"/>
    <property type="project" value="UniProtKB-KW"/>
</dbReference>
<keyword evidence="1" id="KW-0732">Signal</keyword>
<dbReference type="InterPro" id="IPR049492">
    <property type="entry name" value="BD-FAE-like_dom"/>
</dbReference>
<proteinExistence type="predicted"/>
<dbReference type="Gene3D" id="3.40.50.1820">
    <property type="entry name" value="alpha/beta hydrolase"/>
    <property type="match status" value="1"/>
</dbReference>
<evidence type="ECO:0000259" key="2">
    <source>
        <dbReference type="Pfam" id="PF20434"/>
    </source>
</evidence>
<name>A0A1H2G327_9GAMM</name>
<dbReference type="OrthoDB" id="6073471at2"/>
<gene>
    <name evidence="3" type="ORF">SAMN05216210_2006</name>
</gene>
<dbReference type="Pfam" id="PF20434">
    <property type="entry name" value="BD-FAE"/>
    <property type="match status" value="1"/>
</dbReference>
<dbReference type="InterPro" id="IPR029058">
    <property type="entry name" value="AB_hydrolase_fold"/>
</dbReference>
<sequence length="553" mass="60108">MPSPVSAIHTALQALTAGLLLSSPLVYAADSVVRIFGVGQGYTVPPGERFKVHYQVIPDAGGDHYFYIDEALVLVRNANLIDRTASGTFNLTYPAGLAKDRLLELRICIGATPVAPCDQVSIRAGHVLTPEQAIEISPSGVAGHLPPLTSVDIGYTILKPTASDQLFYIDDELRERRTATSPQSGFKTIRYSGGLKDGEERLLRFCVDEGTASSACGFAMVTGGQPPDGVDVPEPFSAADLAAHYQPVTGCSPVCGYYSNIYYGDPDVSWVPERGDGQPDGLRMDLYYSHPDGRLNPEAPPATLIIYGHSAGSNKESLLSRNQSLLSHLLDIADSGAGVVVASIDFRHPLKQLEDDLTPTSVDDFSHAIQFARHQAAALNINPDDIFLVGTSLGGGVAVHAAVRDIANPSDPSEVRRTSSSVRGVVTRDAQTSFSPHWFRSHFLETAVAARYQTDLLDDEQRLIYGHAPAGVNSDSPLMELLYTSHYIDHKVTLPEYLGRTVDLVHLPNYGLVMEAQYQLYGLDDRIRVMERYAGNFGRDAARFIAQHRLGRY</sequence>
<reference evidence="4" key="1">
    <citation type="submission" date="2016-10" db="EMBL/GenBank/DDBJ databases">
        <authorList>
            <person name="Varghese N."/>
            <person name="Submissions S."/>
        </authorList>
    </citation>
    <scope>NUCLEOTIDE SEQUENCE [LARGE SCALE GENOMIC DNA]</scope>
    <source>
        <strain evidence="4">CECT 8338</strain>
    </source>
</reference>
<dbReference type="AlphaFoldDB" id="A0A1H2G327"/>
<dbReference type="RefSeq" id="WP_157719172.1">
    <property type="nucleotide sequence ID" value="NZ_LT629787.1"/>
</dbReference>
<keyword evidence="3" id="KW-0378">Hydrolase</keyword>
<feature type="domain" description="BD-FAE-like" evidence="2">
    <location>
        <begin position="302"/>
        <end position="406"/>
    </location>
</feature>